<evidence type="ECO:0000256" key="1">
    <source>
        <dbReference type="ARBA" id="ARBA00022603"/>
    </source>
</evidence>
<comment type="similarity">
    <text evidence="4">Belongs to the class I-like SAM-binding methyltransferase superfamily. RNA M5U methyltransferase family.</text>
</comment>
<dbReference type="InterPro" id="IPR010280">
    <property type="entry name" value="U5_MeTrfase_fam"/>
</dbReference>
<evidence type="ECO:0000313" key="7">
    <source>
        <dbReference type="EMBL" id="MFD2728730.1"/>
    </source>
</evidence>
<dbReference type="PANTHER" id="PTHR11061">
    <property type="entry name" value="RNA M5U METHYLTRANSFERASE"/>
    <property type="match status" value="1"/>
</dbReference>
<dbReference type="InterPro" id="IPR030391">
    <property type="entry name" value="MeTrfase_TrmA_CS"/>
</dbReference>
<dbReference type="CDD" id="cd02440">
    <property type="entry name" value="AdoMet_MTases"/>
    <property type="match status" value="1"/>
</dbReference>
<comment type="caution">
    <text evidence="7">The sequence shown here is derived from an EMBL/GenBank/DDBJ whole genome shotgun (WGS) entry which is preliminary data.</text>
</comment>
<protein>
    <submittedName>
        <fullName evidence="7">23S rRNA (Uracil(1939)-C(5))-methyltransferase RlmD</fullName>
        <ecNumber evidence="7">2.1.1.190</ecNumber>
    </submittedName>
</protein>
<evidence type="ECO:0000259" key="6">
    <source>
        <dbReference type="PROSITE" id="PS50926"/>
    </source>
</evidence>
<dbReference type="Pfam" id="PF01938">
    <property type="entry name" value="TRAM"/>
    <property type="match status" value="1"/>
</dbReference>
<dbReference type="InterPro" id="IPR030390">
    <property type="entry name" value="MeTrfase_TrmA_AS"/>
</dbReference>
<dbReference type="RefSeq" id="WP_379980421.1">
    <property type="nucleotide sequence ID" value="NZ_JBHUMO010000033.1"/>
</dbReference>
<feature type="binding site" evidence="4">
    <location>
        <position position="385"/>
    </location>
    <ligand>
        <name>S-adenosyl-L-methionine</name>
        <dbReference type="ChEBI" id="CHEBI:59789"/>
    </ligand>
</feature>
<dbReference type="Pfam" id="PF05958">
    <property type="entry name" value="tRNA_U5-meth_tr"/>
    <property type="match status" value="1"/>
</dbReference>
<dbReference type="PROSITE" id="PS50926">
    <property type="entry name" value="TRAM"/>
    <property type="match status" value="1"/>
</dbReference>
<sequence>MRDYPVKKNEEQIVTIQDLSHEGMGIAKVDGYLLFIENALPEEEVRIRIEKVGPKFGFAKVLEWLKESPYRVEDAKEELLRTGIAPLSHLSYPKQLEFKQHQVENVLRKVAKMPNVPVLPTVGMESPFHYRNKAQIPVQKIKGQLTTGFYRKHSHTLIPLEDFYIQDPAIDQAIREIRDILQRFGVKAYNEEAHEGFLRHIIIRRGHYSHQMMVILVTRKQKFFQAEKIAEAIKEKIPEVVSIIQNVNEEQTNVIMGSTNRVILGESFIEDQLLGKTYRISAQSFYQVNTEQTEKLYQIAMDFAQLNKNDIVVDAYSGIGTIGLSLAENVDHVYGMEIVAEAVKDAKKNAELNAIGNATYLEGKAEKIMHQWAREDVRPTVVFVDPPRKGLDASFIDATCEMEPERVVYISCNPATMARDVKLFAEKGYQLEKVQPVDLFPQTIHVETVCLMSRKEK</sequence>
<dbReference type="EMBL" id="JBHUMO010000033">
    <property type="protein sequence ID" value="MFD2728730.1"/>
    <property type="molecule type" value="Genomic_DNA"/>
</dbReference>
<feature type="binding site" evidence="4">
    <location>
        <position position="316"/>
    </location>
    <ligand>
        <name>S-adenosyl-L-methionine</name>
        <dbReference type="ChEBI" id="CHEBI:59789"/>
    </ligand>
</feature>
<dbReference type="PANTHER" id="PTHR11061:SF30">
    <property type="entry name" value="TRNA (URACIL(54)-C(5))-METHYLTRANSFERASE"/>
    <property type="match status" value="1"/>
</dbReference>
<dbReference type="GO" id="GO:0008168">
    <property type="term" value="F:methyltransferase activity"/>
    <property type="evidence" value="ECO:0007669"/>
    <property type="project" value="UniProtKB-KW"/>
</dbReference>
<feature type="binding site" evidence="4">
    <location>
        <position position="287"/>
    </location>
    <ligand>
        <name>S-adenosyl-L-methionine</name>
        <dbReference type="ChEBI" id="CHEBI:59789"/>
    </ligand>
</feature>
<dbReference type="EC" id="2.1.1.190" evidence="7"/>
<feature type="domain" description="TRAM" evidence="6">
    <location>
        <begin position="5"/>
        <end position="63"/>
    </location>
</feature>
<evidence type="ECO:0000256" key="5">
    <source>
        <dbReference type="PROSITE-ProRule" id="PRU10015"/>
    </source>
</evidence>
<gene>
    <name evidence="7" type="primary">rlmD</name>
    <name evidence="7" type="ORF">ACFSR0_04705</name>
</gene>
<keyword evidence="8" id="KW-1185">Reference proteome</keyword>
<dbReference type="PROSITE" id="PS01230">
    <property type="entry name" value="TRMA_1"/>
    <property type="match status" value="1"/>
</dbReference>
<keyword evidence="3 4" id="KW-0949">S-adenosyl-L-methionine</keyword>
<organism evidence="7 8">
    <name type="scientific">Enterococcus camelliae</name>
    <dbReference type="NCBI Taxonomy" id="453959"/>
    <lineage>
        <taxon>Bacteria</taxon>
        <taxon>Bacillati</taxon>
        <taxon>Bacillota</taxon>
        <taxon>Bacilli</taxon>
        <taxon>Lactobacillales</taxon>
        <taxon>Enterococcaceae</taxon>
        <taxon>Enterococcus</taxon>
    </lineage>
</organism>
<dbReference type="InterPro" id="IPR029063">
    <property type="entry name" value="SAM-dependent_MTases_sf"/>
</dbReference>
<dbReference type="SUPFAM" id="SSF53335">
    <property type="entry name" value="S-adenosyl-L-methionine-dependent methyltransferases"/>
    <property type="match status" value="1"/>
</dbReference>
<name>A0ABW5TJ54_9ENTE</name>
<dbReference type="SUPFAM" id="SSF50249">
    <property type="entry name" value="Nucleic acid-binding proteins"/>
    <property type="match status" value="1"/>
</dbReference>
<dbReference type="Proteomes" id="UP001597427">
    <property type="component" value="Unassembled WGS sequence"/>
</dbReference>
<dbReference type="PROSITE" id="PS51687">
    <property type="entry name" value="SAM_MT_RNA_M5U"/>
    <property type="match status" value="1"/>
</dbReference>
<dbReference type="Gene3D" id="2.40.50.140">
    <property type="entry name" value="Nucleic acid-binding proteins"/>
    <property type="match status" value="1"/>
</dbReference>
<keyword evidence="2 4" id="KW-0808">Transferase</keyword>
<evidence type="ECO:0000313" key="8">
    <source>
        <dbReference type="Proteomes" id="UP001597427"/>
    </source>
</evidence>
<evidence type="ECO:0000256" key="3">
    <source>
        <dbReference type="ARBA" id="ARBA00022691"/>
    </source>
</evidence>
<accession>A0ABW5TJ54</accession>
<evidence type="ECO:0000256" key="2">
    <source>
        <dbReference type="ARBA" id="ARBA00022679"/>
    </source>
</evidence>
<feature type="active site" description="Nucleophile" evidence="4">
    <location>
        <position position="412"/>
    </location>
</feature>
<dbReference type="Gene3D" id="2.40.50.1070">
    <property type="match status" value="1"/>
</dbReference>
<dbReference type="NCBIfam" id="TIGR00479">
    <property type="entry name" value="rumA"/>
    <property type="match status" value="1"/>
</dbReference>
<feature type="active site" evidence="5">
    <location>
        <position position="412"/>
    </location>
</feature>
<proteinExistence type="inferred from homology"/>
<dbReference type="GO" id="GO:0032259">
    <property type="term" value="P:methylation"/>
    <property type="evidence" value="ECO:0007669"/>
    <property type="project" value="UniProtKB-KW"/>
</dbReference>
<evidence type="ECO:0000256" key="4">
    <source>
        <dbReference type="PROSITE-ProRule" id="PRU01024"/>
    </source>
</evidence>
<reference evidence="8" key="1">
    <citation type="journal article" date="2019" name="Int. J. Syst. Evol. Microbiol.">
        <title>The Global Catalogue of Microorganisms (GCM) 10K type strain sequencing project: providing services to taxonomists for standard genome sequencing and annotation.</title>
        <authorList>
            <consortium name="The Broad Institute Genomics Platform"/>
            <consortium name="The Broad Institute Genome Sequencing Center for Infectious Disease"/>
            <person name="Wu L."/>
            <person name="Ma J."/>
        </authorList>
    </citation>
    <scope>NUCLEOTIDE SEQUENCE [LARGE SCALE GENOMIC DNA]</scope>
    <source>
        <strain evidence="8">TISTR 932</strain>
    </source>
</reference>
<keyword evidence="1 4" id="KW-0489">Methyltransferase</keyword>
<dbReference type="PROSITE" id="PS01231">
    <property type="entry name" value="TRMA_2"/>
    <property type="match status" value="1"/>
</dbReference>
<dbReference type="Gene3D" id="3.40.50.150">
    <property type="entry name" value="Vaccinia Virus protein VP39"/>
    <property type="match status" value="1"/>
</dbReference>
<feature type="binding site" evidence="4">
    <location>
        <position position="337"/>
    </location>
    <ligand>
        <name>S-adenosyl-L-methionine</name>
        <dbReference type="ChEBI" id="CHEBI:59789"/>
    </ligand>
</feature>
<dbReference type="InterPro" id="IPR002792">
    <property type="entry name" value="TRAM_dom"/>
</dbReference>
<dbReference type="InterPro" id="IPR012340">
    <property type="entry name" value="NA-bd_OB-fold"/>
</dbReference>